<feature type="transmembrane region" description="Helical" evidence="12">
    <location>
        <begin position="147"/>
        <end position="167"/>
    </location>
</feature>
<dbReference type="Pfam" id="PF02845">
    <property type="entry name" value="CUE"/>
    <property type="match status" value="1"/>
</dbReference>
<dbReference type="SMART" id="SM00546">
    <property type="entry name" value="CUE"/>
    <property type="match status" value="1"/>
</dbReference>
<keyword evidence="4 12" id="KW-0812">Transmembrane</keyword>
<evidence type="ECO:0000313" key="16">
    <source>
        <dbReference type="Proteomes" id="UP000695022"/>
    </source>
</evidence>
<feature type="compositionally biased region" description="Low complexity" evidence="11">
    <location>
        <begin position="383"/>
        <end position="393"/>
    </location>
</feature>
<feature type="compositionally biased region" description="Polar residues" evidence="11">
    <location>
        <begin position="506"/>
        <end position="515"/>
    </location>
</feature>
<organism evidence="16 17">
    <name type="scientific">Priapulus caudatus</name>
    <name type="common">Priapulid worm</name>
    <dbReference type="NCBI Taxonomy" id="37621"/>
    <lineage>
        <taxon>Eukaryota</taxon>
        <taxon>Metazoa</taxon>
        <taxon>Ecdysozoa</taxon>
        <taxon>Scalidophora</taxon>
        <taxon>Priapulida</taxon>
        <taxon>Priapulimorpha</taxon>
        <taxon>Priapulimorphida</taxon>
        <taxon>Priapulidae</taxon>
        <taxon>Priapulus</taxon>
    </lineage>
</organism>
<evidence type="ECO:0000256" key="6">
    <source>
        <dbReference type="ARBA" id="ARBA00022771"/>
    </source>
</evidence>
<dbReference type="CDD" id="cd16455">
    <property type="entry name" value="RING-H2_AMFR"/>
    <property type="match status" value="1"/>
</dbReference>
<evidence type="ECO:0000313" key="17">
    <source>
        <dbReference type="RefSeq" id="XP_014662149.1"/>
    </source>
</evidence>
<feature type="transmembrane region" description="Helical" evidence="12">
    <location>
        <begin position="188"/>
        <end position="211"/>
    </location>
</feature>
<feature type="transmembrane region" description="Helical" evidence="12">
    <location>
        <begin position="281"/>
        <end position="304"/>
    </location>
</feature>
<evidence type="ECO:0000259" key="15">
    <source>
        <dbReference type="PROSITE" id="PS51140"/>
    </source>
</evidence>
<feature type="compositionally biased region" description="Basic and acidic residues" evidence="11">
    <location>
        <begin position="634"/>
        <end position="650"/>
    </location>
</feature>
<feature type="compositionally biased region" description="Polar residues" evidence="11">
    <location>
        <begin position="608"/>
        <end position="624"/>
    </location>
</feature>
<evidence type="ECO:0000256" key="9">
    <source>
        <dbReference type="ARBA" id="ARBA00023136"/>
    </source>
</evidence>
<evidence type="ECO:0000256" key="10">
    <source>
        <dbReference type="PROSITE-ProRule" id="PRU00175"/>
    </source>
</evidence>
<dbReference type="CDD" id="cd14421">
    <property type="entry name" value="CUE_AMFR"/>
    <property type="match status" value="1"/>
</dbReference>
<feature type="domain" description="RING-type" evidence="14">
    <location>
        <begin position="343"/>
        <end position="381"/>
    </location>
</feature>
<feature type="transmembrane region" description="Helical" evidence="12">
    <location>
        <begin position="84"/>
        <end position="104"/>
    </location>
</feature>
<evidence type="ECO:0000256" key="1">
    <source>
        <dbReference type="ARBA" id="ARBA00004141"/>
    </source>
</evidence>
<evidence type="ECO:0000256" key="7">
    <source>
        <dbReference type="ARBA" id="ARBA00022833"/>
    </source>
</evidence>
<feature type="region of interest" description="Disordered" evidence="11">
    <location>
        <begin position="599"/>
        <end position="650"/>
    </location>
</feature>
<dbReference type="Gene3D" id="1.10.8.10">
    <property type="entry name" value="DNA helicase RuvA subunit, C-terminal domain"/>
    <property type="match status" value="1"/>
</dbReference>
<dbReference type="Pfam" id="PF25563">
    <property type="entry name" value="TPR_SYVN1_N"/>
    <property type="match status" value="1"/>
</dbReference>
<evidence type="ECO:0000256" key="13">
    <source>
        <dbReference type="SAM" id="SignalP"/>
    </source>
</evidence>
<evidence type="ECO:0000259" key="14">
    <source>
        <dbReference type="PROSITE" id="PS50089"/>
    </source>
</evidence>
<proteinExistence type="predicted"/>
<dbReference type="SUPFAM" id="SSF57850">
    <property type="entry name" value="RING/U-box"/>
    <property type="match status" value="1"/>
</dbReference>
<keyword evidence="6 10" id="KW-0863">Zinc-finger</keyword>
<gene>
    <name evidence="17" type="primary">LOC106805167</name>
</gene>
<dbReference type="PANTHER" id="PTHR15067:SF5">
    <property type="entry name" value="E3 UBIQUITIN-PROTEIN LIGASE AMFR"/>
    <property type="match status" value="1"/>
</dbReference>
<dbReference type="SMART" id="SM00184">
    <property type="entry name" value="RING"/>
    <property type="match status" value="1"/>
</dbReference>
<dbReference type="PROSITE" id="PS51140">
    <property type="entry name" value="CUE"/>
    <property type="match status" value="1"/>
</dbReference>
<feature type="domain" description="CUE" evidence="15">
    <location>
        <begin position="458"/>
        <end position="500"/>
    </location>
</feature>
<feature type="signal peptide" evidence="13">
    <location>
        <begin position="1"/>
        <end position="34"/>
    </location>
</feature>
<evidence type="ECO:0000256" key="5">
    <source>
        <dbReference type="ARBA" id="ARBA00022723"/>
    </source>
</evidence>
<name>A0ABM1DQC8_PRICU</name>
<evidence type="ECO:0000256" key="4">
    <source>
        <dbReference type="ARBA" id="ARBA00022692"/>
    </source>
</evidence>
<dbReference type="InterPro" id="IPR057992">
    <property type="entry name" value="TPR_SYVN1_N"/>
</dbReference>
<dbReference type="InterPro" id="IPR013083">
    <property type="entry name" value="Znf_RING/FYVE/PHD"/>
</dbReference>
<feature type="compositionally biased region" description="Low complexity" evidence="11">
    <location>
        <begin position="516"/>
        <end position="526"/>
    </location>
</feature>
<dbReference type="RefSeq" id="XP_014662149.1">
    <property type="nucleotide sequence ID" value="XM_014806663.1"/>
</dbReference>
<evidence type="ECO:0000256" key="2">
    <source>
        <dbReference type="ARBA" id="ARBA00004906"/>
    </source>
</evidence>
<dbReference type="Gene3D" id="3.30.40.10">
    <property type="entry name" value="Zinc/RING finger domain, C3HC4 (zinc finger)"/>
    <property type="match status" value="1"/>
</dbReference>
<keyword evidence="13" id="KW-0732">Signal</keyword>
<evidence type="ECO:0000256" key="12">
    <source>
        <dbReference type="SAM" id="Phobius"/>
    </source>
</evidence>
<evidence type="ECO:0000256" key="8">
    <source>
        <dbReference type="ARBA" id="ARBA00022989"/>
    </source>
</evidence>
<keyword evidence="7" id="KW-0862">Zinc</keyword>
<dbReference type="PANTHER" id="PTHR15067">
    <property type="entry name" value="E3 UBIQUITIN-PROTEIN LIGASE RNF8"/>
    <property type="match status" value="1"/>
</dbReference>
<keyword evidence="8 12" id="KW-1133">Transmembrane helix</keyword>
<protein>
    <submittedName>
        <fullName evidence="17">E3 ubiquitin-protein ligase AMFR-like</fullName>
    </submittedName>
</protein>
<keyword evidence="9 12" id="KW-0472">Membrane</keyword>
<keyword evidence="3" id="KW-0808">Transferase</keyword>
<reference evidence="17" key="1">
    <citation type="submission" date="2025-08" db="UniProtKB">
        <authorList>
            <consortium name="RefSeq"/>
        </authorList>
    </citation>
    <scope>IDENTIFICATION</scope>
</reference>
<dbReference type="Proteomes" id="UP000695022">
    <property type="component" value="Unplaced"/>
</dbReference>
<feature type="chain" id="PRO_5046259773" evidence="13">
    <location>
        <begin position="35"/>
        <end position="668"/>
    </location>
</feature>
<keyword evidence="16" id="KW-1185">Reference proteome</keyword>
<keyword evidence="5" id="KW-0479">Metal-binding</keyword>
<dbReference type="Pfam" id="PF13639">
    <property type="entry name" value="zf-RING_2"/>
    <property type="match status" value="1"/>
</dbReference>
<dbReference type="InterPro" id="IPR001841">
    <property type="entry name" value="Znf_RING"/>
</dbReference>
<evidence type="ECO:0000256" key="3">
    <source>
        <dbReference type="ARBA" id="ARBA00022679"/>
    </source>
</evidence>
<dbReference type="GeneID" id="106805167"/>
<feature type="region of interest" description="Disordered" evidence="11">
    <location>
        <begin position="506"/>
        <end position="526"/>
    </location>
</feature>
<comment type="subcellular location">
    <subcellularLocation>
        <location evidence="1">Membrane</location>
        <topology evidence="1">Multi-pass membrane protein</topology>
    </subcellularLocation>
</comment>
<feature type="transmembrane region" description="Helical" evidence="12">
    <location>
        <begin position="124"/>
        <end position="141"/>
    </location>
</feature>
<dbReference type="InterPro" id="IPR003892">
    <property type="entry name" value="CUE"/>
</dbReference>
<comment type="pathway">
    <text evidence="2">Protein modification; protein ubiquitination.</text>
</comment>
<dbReference type="PROSITE" id="PS50089">
    <property type="entry name" value="ZF_RING_2"/>
    <property type="match status" value="1"/>
</dbReference>
<accession>A0ABM1DQC8</accession>
<sequence>MPMMFLDRMPLPRMKTYTMLSLMLLASAVFHAHQVTVQVLEEPESVFDSDRKNASNVTDSVEFQPSNTTDSVITFLGVMVDDPWCIWTLINMAYCCLILLGKGIQRLVFGDLRVSEQQHIKDKFWNFVFYKFIFVFGVMNVQYMNEMVLWCAWFSVLGFLHILVQLGKDRFEYLSFSPSTPRWTHIRMLSLLASILLTSLALLTLCTLVGLHAGLNTFAFMAAECVLLTVRTLYVIVRYSIHLWDFNKKGVWENRGSYMYYTELVFELAALSVDFCHHLHMLLWGNIFLSMASLVICMQLRYLFHEMQRRVKKHKNYLRVVHHMEANYPMASYDVIDSNIDDCAICWDKMEAARVLPCNHMFHNSCLRSWLEQDTSCPTCRTSLSDSRSSSSSQAEELTETVPDTPEATTPNRQQRNHFFHFDGSRYMPWLPSFSVEVTHTQLLGAEPQLQQSIQTSQLDSMARQVQSMFPHMPINVIMDDLRVTRSVEITIENILDERLLPAPSAQLSRTGSQPSETLSTQVSTSSSTDDSMIFYAGGDIADGAFLDNDEVLHSSLPDTNSAENVLESFGSRFSKCPTEREVILQKRKESLVQQARKKYMAKRHRQSNSGSECCQQGELQSTGSSSSSNQHMGEGDCESRRRNTLEQRRSAMYLAARQRLESQNGLS</sequence>
<evidence type="ECO:0000256" key="11">
    <source>
        <dbReference type="SAM" id="MobiDB-lite"/>
    </source>
</evidence>
<feature type="region of interest" description="Disordered" evidence="11">
    <location>
        <begin position="382"/>
        <end position="415"/>
    </location>
</feature>